<dbReference type="PANTHER" id="PTHR32285:SF7">
    <property type="entry name" value="PROTEIN TRICHOME BIREFRINGENCE-LIKE 3"/>
    <property type="match status" value="1"/>
</dbReference>
<comment type="caution">
    <text evidence="10">The sequence shown here is derived from an EMBL/GenBank/DDBJ whole genome shotgun (WGS) entry which is preliminary data.</text>
</comment>
<keyword evidence="6 7" id="KW-0472">Membrane</keyword>
<dbReference type="InterPro" id="IPR029962">
    <property type="entry name" value="TBL"/>
</dbReference>
<keyword evidence="4" id="KW-0735">Signal-anchor</keyword>
<evidence type="ECO:0000256" key="5">
    <source>
        <dbReference type="ARBA" id="ARBA00022989"/>
    </source>
</evidence>
<reference evidence="10 11" key="1">
    <citation type="submission" date="2024-01" db="EMBL/GenBank/DDBJ databases">
        <title>The genomes of 5 underutilized Papilionoideae crops provide insights into root nodulation and disease resistanc.</title>
        <authorList>
            <person name="Jiang F."/>
        </authorList>
    </citation>
    <scope>NUCLEOTIDE SEQUENCE [LARGE SCALE GENOMIC DNA]</scope>
    <source>
        <strain evidence="10">JINMINGXINNONG_FW02</strain>
        <tissue evidence="10">Leaves</tissue>
    </source>
</reference>
<dbReference type="PANTHER" id="PTHR32285">
    <property type="entry name" value="PROTEIN TRICHOME BIREFRINGENCE-LIKE 9-RELATED"/>
    <property type="match status" value="1"/>
</dbReference>
<evidence type="ECO:0000259" key="8">
    <source>
        <dbReference type="Pfam" id="PF13839"/>
    </source>
</evidence>
<dbReference type="GO" id="GO:0016413">
    <property type="term" value="F:O-acetyltransferase activity"/>
    <property type="evidence" value="ECO:0007669"/>
    <property type="project" value="InterPro"/>
</dbReference>
<name>A0AAN9WWH6_PHACN</name>
<comment type="similarity">
    <text evidence="2">Belongs to the PC-esterase family. TBL subfamily.</text>
</comment>
<dbReference type="GO" id="GO:0016020">
    <property type="term" value="C:membrane"/>
    <property type="evidence" value="ECO:0007669"/>
    <property type="project" value="UniProtKB-SubCell"/>
</dbReference>
<evidence type="ECO:0000256" key="7">
    <source>
        <dbReference type="SAM" id="Phobius"/>
    </source>
</evidence>
<protein>
    <recommendedName>
        <fullName evidence="12">Trichome birefringence-like N-terminal domain-containing protein</fullName>
    </recommendedName>
</protein>
<dbReference type="GO" id="GO:0005794">
    <property type="term" value="C:Golgi apparatus"/>
    <property type="evidence" value="ECO:0007669"/>
    <property type="project" value="TreeGrafter"/>
</dbReference>
<keyword evidence="3 7" id="KW-0812">Transmembrane</keyword>
<comment type="subcellular location">
    <subcellularLocation>
        <location evidence="1">Membrane</location>
        <topology evidence="1">Single-pass membrane protein</topology>
    </subcellularLocation>
</comment>
<dbReference type="AlphaFoldDB" id="A0AAN9WWH6"/>
<evidence type="ECO:0000313" key="10">
    <source>
        <dbReference type="EMBL" id="KAK7382498.1"/>
    </source>
</evidence>
<dbReference type="InterPro" id="IPR026057">
    <property type="entry name" value="TBL_C"/>
</dbReference>
<gene>
    <name evidence="10" type="ORF">VNO80_01351</name>
</gene>
<keyword evidence="5 7" id="KW-1133">Transmembrane helix</keyword>
<evidence type="ECO:0000256" key="4">
    <source>
        <dbReference type="ARBA" id="ARBA00022968"/>
    </source>
</evidence>
<organism evidence="10 11">
    <name type="scientific">Phaseolus coccineus</name>
    <name type="common">Scarlet runner bean</name>
    <name type="synonym">Phaseolus multiflorus</name>
    <dbReference type="NCBI Taxonomy" id="3886"/>
    <lineage>
        <taxon>Eukaryota</taxon>
        <taxon>Viridiplantae</taxon>
        <taxon>Streptophyta</taxon>
        <taxon>Embryophyta</taxon>
        <taxon>Tracheophyta</taxon>
        <taxon>Spermatophyta</taxon>
        <taxon>Magnoliopsida</taxon>
        <taxon>eudicotyledons</taxon>
        <taxon>Gunneridae</taxon>
        <taxon>Pentapetalae</taxon>
        <taxon>rosids</taxon>
        <taxon>fabids</taxon>
        <taxon>Fabales</taxon>
        <taxon>Fabaceae</taxon>
        <taxon>Papilionoideae</taxon>
        <taxon>50 kb inversion clade</taxon>
        <taxon>NPAAA clade</taxon>
        <taxon>indigoferoid/millettioid clade</taxon>
        <taxon>Phaseoleae</taxon>
        <taxon>Phaseolus</taxon>
    </lineage>
</organism>
<evidence type="ECO:0000256" key="1">
    <source>
        <dbReference type="ARBA" id="ARBA00004167"/>
    </source>
</evidence>
<keyword evidence="11" id="KW-1185">Reference proteome</keyword>
<dbReference type="Proteomes" id="UP001374584">
    <property type="component" value="Unassembled WGS sequence"/>
</dbReference>
<dbReference type="Pfam" id="PF14416">
    <property type="entry name" value="PMR5N"/>
    <property type="match status" value="1"/>
</dbReference>
<feature type="domain" description="Trichome birefringence-like C-terminal" evidence="8">
    <location>
        <begin position="198"/>
        <end position="485"/>
    </location>
</feature>
<proteinExistence type="inferred from homology"/>
<feature type="domain" description="Trichome birefringence-like N-terminal" evidence="9">
    <location>
        <begin position="143"/>
        <end position="196"/>
    </location>
</feature>
<evidence type="ECO:0000313" key="11">
    <source>
        <dbReference type="Proteomes" id="UP001374584"/>
    </source>
</evidence>
<dbReference type="InterPro" id="IPR025846">
    <property type="entry name" value="TBL_N"/>
</dbReference>
<sequence length="486" mass="55712">MSGFRLFTSKAYYALTSLLLKSFSSLNNVTIILLCCVLVHTFSSYLATFKPLSPPFPCPMIPSRTMKPPRVKLPLPIIITTICVLLFIAVLYAERLSFPNSSSIFKFKACSRKHTKSKSNDKKSEEVFANASWTDDRFDFDPEECNVANGKWVFNSSLKPLYSHRSCPYIDRQFSCVKNGRNDSDYLHWEWQPEDCTLPPFNPELALKKLQGKRLLFVGDSLQRNQWESFVCLVQGVIPEKKKSMKRGRVHSVFKAKEYNATIEFYWAPFLVESNTDIHIIGDPKKRIIKVDEITERAKNWTGVDILVFNTYVWWMSGLRIKALWGSFGNGEEGYEELDTAVAYKFGLRTWANWVDSTIDPNKTRVFFTTMSPAHTKSADWGHKDGIKCFNETKPVKKRNHWGSGSNKDMMSVVAKVVKRMKVPVNVINITQISEYRIDGHSSIYSETGGKILTEEERANPRNADCIHWCLPGVPDTWNQIFLAML</sequence>
<dbReference type="EMBL" id="JAYMYR010000001">
    <property type="protein sequence ID" value="KAK7382498.1"/>
    <property type="molecule type" value="Genomic_DNA"/>
</dbReference>
<feature type="transmembrane region" description="Helical" evidence="7">
    <location>
        <begin position="73"/>
        <end position="93"/>
    </location>
</feature>
<dbReference type="Pfam" id="PF13839">
    <property type="entry name" value="PC-Esterase"/>
    <property type="match status" value="1"/>
</dbReference>
<evidence type="ECO:0000259" key="9">
    <source>
        <dbReference type="Pfam" id="PF14416"/>
    </source>
</evidence>
<evidence type="ECO:0008006" key="12">
    <source>
        <dbReference type="Google" id="ProtNLM"/>
    </source>
</evidence>
<accession>A0AAN9WWH6</accession>
<evidence type="ECO:0000256" key="2">
    <source>
        <dbReference type="ARBA" id="ARBA00007727"/>
    </source>
</evidence>
<evidence type="ECO:0000256" key="6">
    <source>
        <dbReference type="ARBA" id="ARBA00023136"/>
    </source>
</evidence>
<evidence type="ECO:0000256" key="3">
    <source>
        <dbReference type="ARBA" id="ARBA00022692"/>
    </source>
</evidence>